<keyword evidence="2" id="KW-1185">Reference proteome</keyword>
<organism evidence="1 2">
    <name type="scientific">Trachymyrmex cornetzi</name>
    <dbReference type="NCBI Taxonomy" id="471704"/>
    <lineage>
        <taxon>Eukaryota</taxon>
        <taxon>Metazoa</taxon>
        <taxon>Ecdysozoa</taxon>
        <taxon>Arthropoda</taxon>
        <taxon>Hexapoda</taxon>
        <taxon>Insecta</taxon>
        <taxon>Pterygota</taxon>
        <taxon>Neoptera</taxon>
        <taxon>Endopterygota</taxon>
        <taxon>Hymenoptera</taxon>
        <taxon>Apocrita</taxon>
        <taxon>Aculeata</taxon>
        <taxon>Formicoidea</taxon>
        <taxon>Formicidae</taxon>
        <taxon>Myrmicinae</taxon>
        <taxon>Trachymyrmex</taxon>
    </lineage>
</organism>
<dbReference type="EMBL" id="KQ978957">
    <property type="protein sequence ID" value="KYN27274.1"/>
    <property type="molecule type" value="Genomic_DNA"/>
</dbReference>
<reference evidence="1 2" key="1">
    <citation type="submission" date="2015-09" db="EMBL/GenBank/DDBJ databases">
        <title>Trachymyrmex cornetzi WGS genome.</title>
        <authorList>
            <person name="Nygaard S."/>
            <person name="Hu H."/>
            <person name="Boomsma J."/>
            <person name="Zhang G."/>
        </authorList>
    </citation>
    <scope>NUCLEOTIDE SEQUENCE [LARGE SCALE GENOMIC DNA]</scope>
    <source>
        <strain evidence="1">Tcor2-1</strain>
        <tissue evidence="1">Whole body</tissue>
    </source>
</reference>
<protein>
    <submittedName>
        <fullName evidence="1">Uncharacterized protein</fullName>
    </submittedName>
</protein>
<evidence type="ECO:0000313" key="1">
    <source>
        <dbReference type="EMBL" id="KYN27274.1"/>
    </source>
</evidence>
<dbReference type="Proteomes" id="UP000078492">
    <property type="component" value="Unassembled WGS sequence"/>
</dbReference>
<proteinExistence type="predicted"/>
<dbReference type="AlphaFoldDB" id="A0A195EHD7"/>
<name>A0A195EHD7_9HYME</name>
<gene>
    <name evidence="1" type="ORF">ALC57_03618</name>
</gene>
<evidence type="ECO:0000313" key="2">
    <source>
        <dbReference type="Proteomes" id="UP000078492"/>
    </source>
</evidence>
<sequence length="66" mass="8021">MRRITTVYQPHPRTVVPSVLPSHLQLVCYHHDTWRALRRLNTDMLSPRYIRSLRHLYYTPRLYATC</sequence>
<accession>A0A195EHD7</accession>